<evidence type="ECO:0000313" key="2">
    <source>
        <dbReference type="EMBL" id="KAL1265539.1"/>
    </source>
</evidence>
<proteinExistence type="predicted"/>
<dbReference type="EMBL" id="JAYMGO010000011">
    <property type="protein sequence ID" value="KAL1265539.1"/>
    <property type="molecule type" value="Genomic_DNA"/>
</dbReference>
<gene>
    <name evidence="2" type="ORF">QQF64_003566</name>
</gene>
<protein>
    <submittedName>
        <fullName evidence="2">Uncharacterized protein</fullName>
    </submittedName>
</protein>
<evidence type="ECO:0000313" key="3">
    <source>
        <dbReference type="Proteomes" id="UP001558613"/>
    </source>
</evidence>
<evidence type="ECO:0000256" key="1">
    <source>
        <dbReference type="SAM" id="MobiDB-lite"/>
    </source>
</evidence>
<feature type="compositionally biased region" description="Basic and acidic residues" evidence="1">
    <location>
        <begin position="73"/>
        <end position="86"/>
    </location>
</feature>
<comment type="caution">
    <text evidence="2">The sequence shown here is derived from an EMBL/GenBank/DDBJ whole genome shotgun (WGS) entry which is preliminary data.</text>
</comment>
<feature type="compositionally biased region" description="Basic and acidic residues" evidence="1">
    <location>
        <begin position="49"/>
        <end position="59"/>
    </location>
</feature>
<accession>A0ABR3MLN8</accession>
<dbReference type="Proteomes" id="UP001558613">
    <property type="component" value="Unassembled WGS sequence"/>
</dbReference>
<keyword evidence="3" id="KW-1185">Reference proteome</keyword>
<name>A0ABR3MLN8_9TELE</name>
<organism evidence="2 3">
    <name type="scientific">Cirrhinus molitorella</name>
    <name type="common">mud carp</name>
    <dbReference type="NCBI Taxonomy" id="172907"/>
    <lineage>
        <taxon>Eukaryota</taxon>
        <taxon>Metazoa</taxon>
        <taxon>Chordata</taxon>
        <taxon>Craniata</taxon>
        <taxon>Vertebrata</taxon>
        <taxon>Euteleostomi</taxon>
        <taxon>Actinopterygii</taxon>
        <taxon>Neopterygii</taxon>
        <taxon>Teleostei</taxon>
        <taxon>Ostariophysi</taxon>
        <taxon>Cypriniformes</taxon>
        <taxon>Cyprinidae</taxon>
        <taxon>Labeoninae</taxon>
        <taxon>Labeonini</taxon>
        <taxon>Cirrhinus</taxon>
    </lineage>
</organism>
<feature type="region of interest" description="Disordered" evidence="1">
    <location>
        <begin position="36"/>
        <end position="90"/>
    </location>
</feature>
<sequence length="112" mass="12264">MSPFAVINGNVAVAGDWSAASSLSLGVQRNSLSLPLASTRGRHKGRNGGRVEEKLHQQHEASITDNHLKRSRSSSEHREERADAHRIQPAVTAAHVHLNRLEFFTDKASLPP</sequence>
<reference evidence="2 3" key="1">
    <citation type="submission" date="2023-09" db="EMBL/GenBank/DDBJ databases">
        <authorList>
            <person name="Wang M."/>
        </authorList>
    </citation>
    <scope>NUCLEOTIDE SEQUENCE [LARGE SCALE GENOMIC DNA]</scope>
    <source>
        <strain evidence="2">GT-2023</strain>
        <tissue evidence="2">Liver</tissue>
    </source>
</reference>